<sequence length="254" mass="29509">MMMVSGIAIAYFFSIYLLVLFVAVVFVFWSMCRVKSNNKFRKLDQLRIPEFIKTRYLALYPEIEESKFNVIEEGFKDFLGMHLRYKTAYVMPSYAVDALWHLLIDEFNPYYQQLCISTLGYVLSHKAHEKHPTQAQITLYQAQWMQTWKSACLLEQQDPERTCQLPRIFRIDQNVKWKTAQAYELKKLKQNYMQWKNKQLTDLSSTPITFVESTSIGSFSSSSTTDVDTRLHDSNDSHISDSSNSCGSCSSGSD</sequence>
<dbReference type="AlphaFoldDB" id="A0A6G8RSV4"/>
<name>A0A6G8RSV4_9GAMM</name>
<reference evidence="3 4" key="1">
    <citation type="submission" date="2020-03" db="EMBL/GenBank/DDBJ databases">
        <authorList>
            <person name="Zhu W."/>
        </authorList>
    </citation>
    <scope>NUCLEOTIDE SEQUENCE [LARGE SCALE GENOMIC DNA]</scope>
    <source>
        <strain evidence="3 4">323-1</strain>
    </source>
</reference>
<keyword evidence="2" id="KW-0812">Transmembrane</keyword>
<organism evidence="3 4">
    <name type="scientific">Acinetobacter shaoyimingii</name>
    <dbReference type="NCBI Taxonomy" id="2715164"/>
    <lineage>
        <taxon>Bacteria</taxon>
        <taxon>Pseudomonadati</taxon>
        <taxon>Pseudomonadota</taxon>
        <taxon>Gammaproteobacteria</taxon>
        <taxon>Moraxellales</taxon>
        <taxon>Moraxellaceae</taxon>
        <taxon>Acinetobacter</taxon>
    </lineage>
</organism>
<keyword evidence="4" id="KW-1185">Reference proteome</keyword>
<evidence type="ECO:0000313" key="3">
    <source>
        <dbReference type="EMBL" id="QIO04900.1"/>
    </source>
</evidence>
<dbReference type="Proteomes" id="UP000502297">
    <property type="component" value="Chromosome"/>
</dbReference>
<evidence type="ECO:0000256" key="2">
    <source>
        <dbReference type="SAM" id="Phobius"/>
    </source>
</evidence>
<feature type="compositionally biased region" description="Low complexity" evidence="1">
    <location>
        <begin position="240"/>
        <end position="254"/>
    </location>
</feature>
<dbReference type="EMBL" id="CP049801">
    <property type="protein sequence ID" value="QIO04900.1"/>
    <property type="molecule type" value="Genomic_DNA"/>
</dbReference>
<accession>A0A6G8RSV4</accession>
<keyword evidence="2" id="KW-1133">Transmembrane helix</keyword>
<feature type="transmembrane region" description="Helical" evidence="2">
    <location>
        <begin position="6"/>
        <end position="32"/>
    </location>
</feature>
<keyword evidence="2" id="KW-0472">Membrane</keyword>
<evidence type="ECO:0000313" key="4">
    <source>
        <dbReference type="Proteomes" id="UP000502297"/>
    </source>
</evidence>
<evidence type="ECO:0000256" key="1">
    <source>
        <dbReference type="SAM" id="MobiDB-lite"/>
    </source>
</evidence>
<feature type="region of interest" description="Disordered" evidence="1">
    <location>
        <begin position="217"/>
        <end position="254"/>
    </location>
</feature>
<feature type="compositionally biased region" description="Basic and acidic residues" evidence="1">
    <location>
        <begin position="227"/>
        <end position="239"/>
    </location>
</feature>
<proteinExistence type="predicted"/>
<protein>
    <submittedName>
        <fullName evidence="3">Uncharacterized protein</fullName>
    </submittedName>
</protein>
<dbReference type="KEGG" id="asha:G8E00_02405"/>
<gene>
    <name evidence="3" type="ORF">G8E00_02405</name>
</gene>
<dbReference type="RefSeq" id="WP_166221737.1">
    <property type="nucleotide sequence ID" value="NZ_CP049801.1"/>
</dbReference>